<dbReference type="SUPFAM" id="SSF51283">
    <property type="entry name" value="dUTPase-like"/>
    <property type="match status" value="1"/>
</dbReference>
<keyword evidence="4 5" id="KW-0546">Nucleotide metabolism</keyword>
<dbReference type="InterPro" id="IPR036157">
    <property type="entry name" value="dUTPase-like_sf"/>
</dbReference>
<name>A0AAV9J214_CYACA</name>
<comment type="catalytic activity">
    <reaction evidence="5">
        <text>dUTP + H2O = dUMP + diphosphate + H(+)</text>
        <dbReference type="Rhea" id="RHEA:10248"/>
        <dbReference type="ChEBI" id="CHEBI:15377"/>
        <dbReference type="ChEBI" id="CHEBI:15378"/>
        <dbReference type="ChEBI" id="CHEBI:33019"/>
        <dbReference type="ChEBI" id="CHEBI:61555"/>
        <dbReference type="ChEBI" id="CHEBI:246422"/>
        <dbReference type="EC" id="3.6.1.23"/>
    </reaction>
</comment>
<organism evidence="8 9">
    <name type="scientific">Cyanidium caldarium</name>
    <name type="common">Red alga</name>
    <dbReference type="NCBI Taxonomy" id="2771"/>
    <lineage>
        <taxon>Eukaryota</taxon>
        <taxon>Rhodophyta</taxon>
        <taxon>Bangiophyceae</taxon>
        <taxon>Cyanidiales</taxon>
        <taxon>Cyanidiaceae</taxon>
        <taxon>Cyanidium</taxon>
    </lineage>
</organism>
<dbReference type="CDD" id="cd07557">
    <property type="entry name" value="trimeric_dUTPase"/>
    <property type="match status" value="1"/>
</dbReference>
<dbReference type="EC" id="3.6.1.23" evidence="5"/>
<accession>A0AAV9J214</accession>
<dbReference type="Pfam" id="PF00692">
    <property type="entry name" value="dUTPase"/>
    <property type="match status" value="1"/>
</dbReference>
<dbReference type="GO" id="GO:0046081">
    <property type="term" value="P:dUTP catabolic process"/>
    <property type="evidence" value="ECO:0007669"/>
    <property type="project" value="UniProtKB-UniRule"/>
</dbReference>
<proteinExistence type="inferred from homology"/>
<comment type="cofactor">
    <cofactor evidence="5">
        <name>Mg(2+)</name>
        <dbReference type="ChEBI" id="CHEBI:18420"/>
    </cofactor>
</comment>
<dbReference type="PANTHER" id="PTHR11241">
    <property type="entry name" value="DEOXYURIDINE 5'-TRIPHOSPHATE NUCLEOTIDOHYDROLASE"/>
    <property type="match status" value="1"/>
</dbReference>
<protein>
    <recommendedName>
        <fullName evidence="5">Deoxyuridine 5'-triphosphate nucleotidohydrolase</fullName>
        <shortName evidence="5">dUTPase</shortName>
        <ecNumber evidence="5">3.6.1.23</ecNumber>
    </recommendedName>
    <alternativeName>
        <fullName evidence="5">dUTP pyrophosphatase</fullName>
    </alternativeName>
</protein>
<evidence type="ECO:0000256" key="4">
    <source>
        <dbReference type="ARBA" id="ARBA00023080"/>
    </source>
</evidence>
<evidence type="ECO:0000256" key="5">
    <source>
        <dbReference type="RuleBase" id="RU367024"/>
    </source>
</evidence>
<keyword evidence="5" id="KW-0460">Magnesium</keyword>
<keyword evidence="5" id="KW-0479">Metal-binding</keyword>
<dbReference type="InterPro" id="IPR033704">
    <property type="entry name" value="dUTPase_trimeric"/>
</dbReference>
<dbReference type="NCBIfam" id="TIGR00576">
    <property type="entry name" value="dut"/>
    <property type="match status" value="1"/>
</dbReference>
<comment type="similarity">
    <text evidence="2 5">Belongs to the dUTPase family.</text>
</comment>
<evidence type="ECO:0000256" key="6">
    <source>
        <dbReference type="SAM" id="MobiDB-lite"/>
    </source>
</evidence>
<feature type="region of interest" description="Disordered" evidence="6">
    <location>
        <begin position="1"/>
        <end position="27"/>
    </location>
</feature>
<evidence type="ECO:0000256" key="2">
    <source>
        <dbReference type="ARBA" id="ARBA00006581"/>
    </source>
</evidence>
<keyword evidence="9" id="KW-1185">Reference proteome</keyword>
<dbReference type="GO" id="GO:0004170">
    <property type="term" value="F:dUTP diphosphatase activity"/>
    <property type="evidence" value="ECO:0007669"/>
    <property type="project" value="UniProtKB-UniRule"/>
</dbReference>
<evidence type="ECO:0000256" key="1">
    <source>
        <dbReference type="ARBA" id="ARBA00005142"/>
    </source>
</evidence>
<dbReference type="EMBL" id="JANCYW010000015">
    <property type="protein sequence ID" value="KAK4538083.1"/>
    <property type="molecule type" value="Genomic_DNA"/>
</dbReference>
<evidence type="ECO:0000259" key="7">
    <source>
        <dbReference type="Pfam" id="PF00692"/>
    </source>
</evidence>
<feature type="domain" description="dUTPase-like" evidence="7">
    <location>
        <begin position="40"/>
        <end position="167"/>
    </location>
</feature>
<sequence>MTQDHSNPELPATRALLPEQQSTSFPQEEALRVKRLTTAARLPVRGSAHAAGYDLSAAHPEVIPARGRALVKTDLAIAIPLGTYARIAPRSGLALRHGIDLGAGVVDYDYRGNLGVVMFNLSDEDFVVEPGMRIAQLILERIKTPPVVEVAELDDTARGAGGYGSTGK</sequence>
<dbReference type="GO" id="GO:0000287">
    <property type="term" value="F:magnesium ion binding"/>
    <property type="evidence" value="ECO:0007669"/>
    <property type="project" value="UniProtKB-UniRule"/>
</dbReference>
<dbReference type="GO" id="GO:0006226">
    <property type="term" value="P:dUMP biosynthetic process"/>
    <property type="evidence" value="ECO:0007669"/>
    <property type="project" value="UniProtKB-UniRule"/>
</dbReference>
<dbReference type="Gene3D" id="2.70.40.10">
    <property type="match status" value="1"/>
</dbReference>
<dbReference type="AlphaFoldDB" id="A0AAV9J214"/>
<dbReference type="Proteomes" id="UP001301350">
    <property type="component" value="Unassembled WGS sequence"/>
</dbReference>
<dbReference type="InterPro" id="IPR029054">
    <property type="entry name" value="dUTPase-like"/>
</dbReference>
<comment type="pathway">
    <text evidence="1 5">Pyrimidine metabolism; dUMP biosynthesis; dUMP from dCTP (dUTP route): step 2/2.</text>
</comment>
<dbReference type="InterPro" id="IPR008181">
    <property type="entry name" value="dUTPase"/>
</dbReference>
<evidence type="ECO:0000313" key="8">
    <source>
        <dbReference type="EMBL" id="KAK4538083.1"/>
    </source>
</evidence>
<reference evidence="8 9" key="1">
    <citation type="submission" date="2022-07" db="EMBL/GenBank/DDBJ databases">
        <title>Genome-wide signatures of adaptation to extreme environments.</title>
        <authorList>
            <person name="Cho C.H."/>
            <person name="Yoon H.S."/>
        </authorList>
    </citation>
    <scope>NUCLEOTIDE SEQUENCE [LARGE SCALE GENOMIC DNA]</scope>
    <source>
        <strain evidence="8 9">DBV 063 E5</strain>
    </source>
</reference>
<evidence type="ECO:0000256" key="3">
    <source>
        <dbReference type="ARBA" id="ARBA00022801"/>
    </source>
</evidence>
<evidence type="ECO:0000313" key="9">
    <source>
        <dbReference type="Proteomes" id="UP001301350"/>
    </source>
</evidence>
<comment type="caution">
    <text evidence="8">The sequence shown here is derived from an EMBL/GenBank/DDBJ whole genome shotgun (WGS) entry which is preliminary data.</text>
</comment>
<comment type="function">
    <text evidence="5">Involved in nucleotide metabolism via production of dUMP, the immediate precursor of thymidine nucleotides, and decreases the intracellular concentration of dUTP so that uracil cannot be incorporated into DNA.</text>
</comment>
<dbReference type="PANTHER" id="PTHR11241:SF0">
    <property type="entry name" value="DEOXYURIDINE 5'-TRIPHOSPHATE NUCLEOTIDOHYDROLASE"/>
    <property type="match status" value="1"/>
</dbReference>
<keyword evidence="3 5" id="KW-0378">Hydrolase</keyword>
<dbReference type="NCBIfam" id="NF001862">
    <property type="entry name" value="PRK00601.1"/>
    <property type="match status" value="1"/>
</dbReference>
<gene>
    <name evidence="8" type="ORF">CDCA_CDCA15G4108</name>
</gene>